<name>A0A1J4KR16_9EUKA</name>
<dbReference type="GO" id="GO:0009249">
    <property type="term" value="P:protein lipoylation"/>
    <property type="evidence" value="ECO:0007669"/>
    <property type="project" value="InterPro"/>
</dbReference>
<reference evidence="4" key="1">
    <citation type="submission" date="2016-10" db="EMBL/GenBank/DDBJ databases">
        <authorList>
            <person name="Benchimol M."/>
            <person name="Almeida L.G."/>
            <person name="Vasconcelos A.T."/>
            <person name="Perreira-Neves A."/>
            <person name="Rosa I.A."/>
            <person name="Tasca T."/>
            <person name="Bogo M.R."/>
            <person name="de Souza W."/>
        </authorList>
    </citation>
    <scope>NUCLEOTIDE SEQUENCE [LARGE SCALE GENOMIC DNA]</scope>
    <source>
        <strain evidence="4">K</strain>
    </source>
</reference>
<dbReference type="Pfam" id="PF21948">
    <property type="entry name" value="LplA-B_cat"/>
    <property type="match status" value="1"/>
</dbReference>
<evidence type="ECO:0000256" key="2">
    <source>
        <dbReference type="ARBA" id="ARBA00008242"/>
    </source>
</evidence>
<proteinExistence type="inferred from homology"/>
<comment type="caution">
    <text evidence="4">The sequence shown here is derived from an EMBL/GenBank/DDBJ whole genome shotgun (WGS) entry which is preliminary data.</text>
</comment>
<evidence type="ECO:0000256" key="1">
    <source>
        <dbReference type="ARBA" id="ARBA00005085"/>
    </source>
</evidence>
<dbReference type="AlphaFoldDB" id="A0A1J4KR16"/>
<sequence length="343" mass="39199">MLQTSHFSRFNRILVTSSTNPHLNLAQELDLLHKPKSDEKILYLWRNDPVVVIGKHQNPYKECNLPFMKEKNILLARRPTGGGAVYQDLGNTCWTFLAPKLEIKENTQVLLSALTSLGIDAKQTGRNDIEFDGKKISGAAFRNLQYRTIHHGTMLMNVDMNTLTKALTVDHSKLKAKGVDSVRSRVLNLIEISPNITHEKFCDALIESFQKSYGKCPVEFIDKDRMLSEPNVALKYKQFSSKHWLFNKSSKAEINFSKRFPFGLFDVIIKVSEGESPLCSVHSDCLSNDVVEKFEDYVNEFLESQGNVSFFQSTFLQSLNSQEDKMMAMQLIQWIKPLLGQWI</sequence>
<dbReference type="PANTHER" id="PTHR12561">
    <property type="entry name" value="LIPOATE-PROTEIN LIGASE"/>
    <property type="match status" value="1"/>
</dbReference>
<organism evidence="4 5">
    <name type="scientific">Tritrichomonas foetus</name>
    <dbReference type="NCBI Taxonomy" id="1144522"/>
    <lineage>
        <taxon>Eukaryota</taxon>
        <taxon>Metamonada</taxon>
        <taxon>Parabasalia</taxon>
        <taxon>Tritrichomonadida</taxon>
        <taxon>Tritrichomonadidae</taxon>
        <taxon>Tritrichomonas</taxon>
    </lineage>
</organism>
<dbReference type="EMBL" id="MLAK01000509">
    <property type="protein sequence ID" value="OHT13546.1"/>
    <property type="molecule type" value="Genomic_DNA"/>
</dbReference>
<dbReference type="CDD" id="cd16443">
    <property type="entry name" value="LplA"/>
    <property type="match status" value="1"/>
</dbReference>
<dbReference type="Gene3D" id="3.30.930.10">
    <property type="entry name" value="Bira Bifunctional Protein, Domain 2"/>
    <property type="match status" value="1"/>
</dbReference>
<dbReference type="InterPro" id="IPR004143">
    <property type="entry name" value="BPL_LPL_catalytic"/>
</dbReference>
<dbReference type="SUPFAM" id="SSF55681">
    <property type="entry name" value="Class II aaRS and biotin synthetases"/>
    <property type="match status" value="1"/>
</dbReference>
<comment type="similarity">
    <text evidence="2">Belongs to the LplA family.</text>
</comment>
<dbReference type="GO" id="GO:0017118">
    <property type="term" value="F:lipoyltransferase activity"/>
    <property type="evidence" value="ECO:0007669"/>
    <property type="project" value="TreeGrafter"/>
</dbReference>
<dbReference type="RefSeq" id="XP_068366682.1">
    <property type="nucleotide sequence ID" value="XM_068491197.1"/>
</dbReference>
<evidence type="ECO:0000313" key="5">
    <source>
        <dbReference type="Proteomes" id="UP000179807"/>
    </source>
</evidence>
<evidence type="ECO:0000259" key="3">
    <source>
        <dbReference type="PROSITE" id="PS51733"/>
    </source>
</evidence>
<dbReference type="UniPathway" id="UPA00537">
    <property type="reaction ID" value="UER00595"/>
</dbReference>
<dbReference type="NCBIfam" id="TIGR00545">
    <property type="entry name" value="lipoyltrans"/>
    <property type="match status" value="1"/>
</dbReference>
<dbReference type="Proteomes" id="UP000179807">
    <property type="component" value="Unassembled WGS sequence"/>
</dbReference>
<dbReference type="PANTHER" id="PTHR12561:SF3">
    <property type="entry name" value="LIPOYLTRANSFERASE 1, MITOCHONDRIAL"/>
    <property type="match status" value="1"/>
</dbReference>
<dbReference type="GO" id="GO:0016874">
    <property type="term" value="F:ligase activity"/>
    <property type="evidence" value="ECO:0007669"/>
    <property type="project" value="UniProtKB-KW"/>
</dbReference>
<protein>
    <submittedName>
        <fullName evidence="4">Lipoyltransferase and lipoate-protein ligase containing protein</fullName>
    </submittedName>
</protein>
<evidence type="ECO:0000313" key="4">
    <source>
        <dbReference type="EMBL" id="OHT13546.1"/>
    </source>
</evidence>
<keyword evidence="5" id="KW-1185">Reference proteome</keyword>
<dbReference type="OrthoDB" id="201621at2759"/>
<feature type="domain" description="BPL/LPL catalytic" evidence="3">
    <location>
        <begin position="36"/>
        <end position="217"/>
    </location>
</feature>
<comment type="pathway">
    <text evidence="1">Protein modification; protein lipoylation via exogenous pathway; protein N(6)-(lipoyl)lysine from lipoate: step 2/2.</text>
</comment>
<dbReference type="InterPro" id="IPR045864">
    <property type="entry name" value="aa-tRNA-synth_II/BPL/LPL"/>
</dbReference>
<accession>A0A1J4KR16</accession>
<dbReference type="VEuPathDB" id="TrichDB:TRFO_03288"/>
<dbReference type="GeneID" id="94825901"/>
<keyword evidence="4" id="KW-0436">Ligase</keyword>
<dbReference type="Gene3D" id="3.30.390.50">
    <property type="entry name" value="CO dehydrogenase flavoprotein, C-terminal domain"/>
    <property type="match status" value="1"/>
</dbReference>
<gene>
    <name evidence="4" type="ORF">TRFO_03288</name>
</gene>
<dbReference type="PROSITE" id="PS51733">
    <property type="entry name" value="BPL_LPL_CATALYTIC"/>
    <property type="match status" value="1"/>
</dbReference>
<dbReference type="SUPFAM" id="SSF82649">
    <property type="entry name" value="SufE/NifU"/>
    <property type="match status" value="1"/>
</dbReference>
<dbReference type="InterPro" id="IPR004562">
    <property type="entry name" value="LipoylTrfase_LipoateP_Ligase"/>
</dbReference>
<dbReference type="GO" id="GO:0005737">
    <property type="term" value="C:cytoplasm"/>
    <property type="evidence" value="ECO:0007669"/>
    <property type="project" value="TreeGrafter"/>
</dbReference>